<dbReference type="RefSeq" id="WP_379515278.1">
    <property type="nucleotide sequence ID" value="NZ_JBHSPA010000023.1"/>
</dbReference>
<gene>
    <name evidence="2" type="ORF">ACFPZ3_18025</name>
</gene>
<dbReference type="Proteomes" id="UP001596058">
    <property type="component" value="Unassembled WGS sequence"/>
</dbReference>
<evidence type="ECO:0000313" key="3">
    <source>
        <dbReference type="Proteomes" id="UP001596058"/>
    </source>
</evidence>
<evidence type="ECO:0000313" key="2">
    <source>
        <dbReference type="EMBL" id="MFC5825762.1"/>
    </source>
</evidence>
<accession>A0ABW1CKE3</accession>
<evidence type="ECO:0000256" key="1">
    <source>
        <dbReference type="SAM" id="MobiDB-lite"/>
    </source>
</evidence>
<protein>
    <submittedName>
        <fullName evidence="2">Uncharacterized protein</fullName>
    </submittedName>
</protein>
<dbReference type="InterPro" id="IPR015915">
    <property type="entry name" value="Kelch-typ_b-propeller"/>
</dbReference>
<name>A0ABW1CKE3_9ACTN</name>
<dbReference type="EMBL" id="JBHSPA010000023">
    <property type="protein sequence ID" value="MFC5825762.1"/>
    <property type="molecule type" value="Genomic_DNA"/>
</dbReference>
<reference evidence="3" key="1">
    <citation type="journal article" date="2019" name="Int. J. Syst. Evol. Microbiol.">
        <title>The Global Catalogue of Microorganisms (GCM) 10K type strain sequencing project: providing services to taxonomists for standard genome sequencing and annotation.</title>
        <authorList>
            <consortium name="The Broad Institute Genomics Platform"/>
            <consortium name="The Broad Institute Genome Sequencing Center for Infectious Disease"/>
            <person name="Wu L."/>
            <person name="Ma J."/>
        </authorList>
    </citation>
    <scope>NUCLEOTIDE SEQUENCE [LARGE SCALE GENOMIC DNA]</scope>
    <source>
        <strain evidence="3">CCUG 53903</strain>
    </source>
</reference>
<comment type="caution">
    <text evidence="2">The sequence shown here is derived from an EMBL/GenBank/DDBJ whole genome shotgun (WGS) entry which is preliminary data.</text>
</comment>
<proteinExistence type="predicted"/>
<feature type="region of interest" description="Disordered" evidence="1">
    <location>
        <begin position="81"/>
        <end position="105"/>
    </location>
</feature>
<organism evidence="2 3">
    <name type="scientific">Nonomuraea insulae</name>
    <dbReference type="NCBI Taxonomy" id="1616787"/>
    <lineage>
        <taxon>Bacteria</taxon>
        <taxon>Bacillati</taxon>
        <taxon>Actinomycetota</taxon>
        <taxon>Actinomycetes</taxon>
        <taxon>Streptosporangiales</taxon>
        <taxon>Streptosporangiaceae</taxon>
        <taxon>Nonomuraea</taxon>
    </lineage>
</organism>
<dbReference type="Gene3D" id="2.120.10.80">
    <property type="entry name" value="Kelch-type beta propeller"/>
    <property type="match status" value="1"/>
</dbReference>
<dbReference type="SUPFAM" id="SSF117281">
    <property type="entry name" value="Kelch motif"/>
    <property type="match status" value="1"/>
</dbReference>
<sequence>MSCGGIDGRLYCAGGTDGAATSTGAYACDLKANACDPKANALRPEGQRLVADLPLDLVGSAYAVANGKLLVSAGFSLGLGASPTSASPATRRRTPGARCPTPTSR</sequence>
<keyword evidence="3" id="KW-1185">Reference proteome</keyword>